<dbReference type="GO" id="GO:0005524">
    <property type="term" value="F:ATP binding"/>
    <property type="evidence" value="ECO:0007669"/>
    <property type="project" value="UniProtKB-KW"/>
</dbReference>
<dbReference type="Pfam" id="PF08448">
    <property type="entry name" value="PAS_4"/>
    <property type="match status" value="3"/>
</dbReference>
<dbReference type="EC" id="2.7.13.3" evidence="2"/>
<keyword evidence="9" id="KW-0418">Kinase</keyword>
<dbReference type="SMART" id="SM00911">
    <property type="entry name" value="HWE_HK"/>
    <property type="match status" value="1"/>
</dbReference>
<keyword evidence="10" id="KW-0067">ATP-binding</keyword>
<comment type="catalytic activity">
    <reaction evidence="1">
        <text>ATP + protein L-histidine = ADP + protein N-phospho-L-histidine.</text>
        <dbReference type="EC" id="2.7.13.3"/>
    </reaction>
</comment>
<evidence type="ECO:0000256" key="8">
    <source>
        <dbReference type="ARBA" id="ARBA00022741"/>
    </source>
</evidence>
<dbReference type="Pfam" id="PF07536">
    <property type="entry name" value="HWE_HK"/>
    <property type="match status" value="1"/>
</dbReference>
<dbReference type="PANTHER" id="PTHR41523">
    <property type="entry name" value="TWO-COMPONENT SYSTEM SENSOR PROTEIN"/>
    <property type="match status" value="1"/>
</dbReference>
<evidence type="ECO:0000256" key="11">
    <source>
        <dbReference type="ARBA" id="ARBA00023026"/>
    </source>
</evidence>
<dbReference type="SMART" id="SM00091">
    <property type="entry name" value="PAS"/>
    <property type="match status" value="3"/>
</dbReference>
<dbReference type="Proteomes" id="UP000322080">
    <property type="component" value="Unassembled WGS sequence"/>
</dbReference>
<keyword evidence="15" id="KW-1185">Reference proteome</keyword>
<keyword evidence="4" id="KW-0285">Flavoprotein</keyword>
<evidence type="ECO:0000256" key="9">
    <source>
        <dbReference type="ARBA" id="ARBA00022777"/>
    </source>
</evidence>
<evidence type="ECO:0000256" key="2">
    <source>
        <dbReference type="ARBA" id="ARBA00012438"/>
    </source>
</evidence>
<dbReference type="GO" id="GO:0004673">
    <property type="term" value="F:protein histidine kinase activity"/>
    <property type="evidence" value="ECO:0007669"/>
    <property type="project" value="UniProtKB-EC"/>
</dbReference>
<dbReference type="EMBL" id="VSIY01000006">
    <property type="protein sequence ID" value="TYB81268.1"/>
    <property type="molecule type" value="Genomic_DNA"/>
</dbReference>
<evidence type="ECO:0000313" key="14">
    <source>
        <dbReference type="EMBL" id="TYB81268.1"/>
    </source>
</evidence>
<name>A0A5D0RKU9_9RHOB</name>
<evidence type="ECO:0000259" key="13">
    <source>
        <dbReference type="PROSITE" id="PS50113"/>
    </source>
</evidence>
<dbReference type="FunFam" id="3.30.450.20:FF:000155">
    <property type="entry name" value="Sensor histidine kinase TodS"/>
    <property type="match status" value="1"/>
</dbReference>
<evidence type="ECO:0000256" key="1">
    <source>
        <dbReference type="ARBA" id="ARBA00000085"/>
    </source>
</evidence>
<dbReference type="PROSITE" id="PS50113">
    <property type="entry name" value="PAC"/>
    <property type="match status" value="1"/>
</dbReference>
<keyword evidence="3" id="KW-0597">Phosphoprotein</keyword>
<evidence type="ECO:0000256" key="7">
    <source>
        <dbReference type="ARBA" id="ARBA00022737"/>
    </source>
</evidence>
<protein>
    <recommendedName>
        <fullName evidence="2">histidine kinase</fullName>
        <ecNumber evidence="2">2.7.13.3</ecNumber>
    </recommendedName>
</protein>
<dbReference type="AlphaFoldDB" id="A0A5D0RKU9"/>
<evidence type="ECO:0000259" key="12">
    <source>
        <dbReference type="PROSITE" id="PS50112"/>
    </source>
</evidence>
<dbReference type="InterPro" id="IPR035965">
    <property type="entry name" value="PAS-like_dom_sf"/>
</dbReference>
<gene>
    <name evidence="14" type="ORF">FVF75_09065</name>
</gene>
<evidence type="ECO:0000256" key="6">
    <source>
        <dbReference type="ARBA" id="ARBA00022679"/>
    </source>
</evidence>
<feature type="domain" description="PAS" evidence="12">
    <location>
        <begin position="151"/>
        <end position="225"/>
    </location>
</feature>
<dbReference type="InterPro" id="IPR000700">
    <property type="entry name" value="PAS-assoc_C"/>
</dbReference>
<dbReference type="PROSITE" id="PS50112">
    <property type="entry name" value="PAS"/>
    <property type="match status" value="1"/>
</dbReference>
<evidence type="ECO:0000256" key="3">
    <source>
        <dbReference type="ARBA" id="ARBA00022553"/>
    </source>
</evidence>
<comment type="caution">
    <text evidence="14">The sequence shown here is derived from an EMBL/GenBank/DDBJ whole genome shotgun (WGS) entry which is preliminary data.</text>
</comment>
<dbReference type="InterPro" id="IPR036890">
    <property type="entry name" value="HATPase_C_sf"/>
</dbReference>
<reference evidence="14 15" key="1">
    <citation type="submission" date="2019-08" db="EMBL/GenBank/DDBJ databases">
        <title>Identification of a novel species of the genus Boseongicola.</title>
        <authorList>
            <person name="Zhang X.-Q."/>
        </authorList>
    </citation>
    <scope>NUCLEOTIDE SEQUENCE [LARGE SCALE GENOMIC DNA]</scope>
    <source>
        <strain evidence="14 15">HY14</strain>
    </source>
</reference>
<dbReference type="Gene3D" id="3.30.565.10">
    <property type="entry name" value="Histidine kinase-like ATPase, C-terminal domain"/>
    <property type="match status" value="1"/>
</dbReference>
<keyword evidence="11" id="KW-0843">Virulence</keyword>
<keyword evidence="6" id="KW-0808">Transferase</keyword>
<dbReference type="InterPro" id="IPR011102">
    <property type="entry name" value="Sig_transdc_His_kinase_HWE"/>
</dbReference>
<accession>A0A5D0RKU9</accession>
<dbReference type="Gene3D" id="3.30.450.20">
    <property type="entry name" value="PAS domain"/>
    <property type="match status" value="3"/>
</dbReference>
<dbReference type="NCBIfam" id="TIGR00229">
    <property type="entry name" value="sensory_box"/>
    <property type="match status" value="2"/>
</dbReference>
<keyword evidence="8" id="KW-0547">Nucleotide-binding</keyword>
<feature type="domain" description="PAC" evidence="13">
    <location>
        <begin position="227"/>
        <end position="279"/>
    </location>
</feature>
<dbReference type="CDD" id="cd00130">
    <property type="entry name" value="PAS"/>
    <property type="match status" value="2"/>
</dbReference>
<dbReference type="PANTHER" id="PTHR41523:SF8">
    <property type="entry name" value="ETHYLENE RESPONSE SENSOR PROTEIN"/>
    <property type="match status" value="1"/>
</dbReference>
<organism evidence="14 15">
    <name type="scientific">Maritimibacter fusiformis</name>
    <dbReference type="NCBI Taxonomy" id="2603819"/>
    <lineage>
        <taxon>Bacteria</taxon>
        <taxon>Pseudomonadati</taxon>
        <taxon>Pseudomonadota</taxon>
        <taxon>Alphaproteobacteria</taxon>
        <taxon>Rhodobacterales</taxon>
        <taxon>Roseobacteraceae</taxon>
        <taxon>Maritimibacter</taxon>
    </lineage>
</organism>
<keyword evidence="5" id="KW-0288">FMN</keyword>
<sequence length="598" mass="65418">MTMTTRPAQDADHCLSDHETRARLAGILDTAPALISLHEGKDHRVTYCNALHDHLPGPADRLGKPLVEAMPEFATPEILAQFDRVRATGEAAEATELPVEIAPAPDRPAVIRHFRQVLQPDRDEQGRITGVMRFAFEITDEVAARQSADRARNRLQTLQDSLAAFVGMLTPDGTLTEANETALSAAGLKPEDVIGRKFWDAYWWSWSEDSQTRLKAAVAEAARGETVRYDAEVRVAGGAHIVIDFQLVPVIEADGSVSCIIPSAIDITQRLAAEEQLREALAQHQAFFDNTPVGLAMLDLERRWIRVNPAFAALFGIPACDHIGKRPQEVVPDGVFHPDPVAEIRRTGQPILGYEVRTPTPAFPGQERILVHNFFPIEVDGEMRAVGKSVQDVTEQRAAEDRQALLIAELQHRVKNTLATVQSVARFTARHSEDKAALVASLQDRLAAIARSHDALTRDNWSGQWLTTLIRNEIMPYDNETSDRVTITGDDVRLNPAQVMSFGLALHELATNAAKYGALSVDGGRVEISIRAARGALSRLVWKEIGGPSVEAPTRTGFGSFLLDKVLGAELGATVTTEFESDGLRVVVNAASDRQAPT</sequence>
<dbReference type="InterPro" id="IPR000014">
    <property type="entry name" value="PAS"/>
</dbReference>
<evidence type="ECO:0000256" key="10">
    <source>
        <dbReference type="ARBA" id="ARBA00022840"/>
    </source>
</evidence>
<dbReference type="SUPFAM" id="SSF55785">
    <property type="entry name" value="PYP-like sensor domain (PAS domain)"/>
    <property type="match status" value="3"/>
</dbReference>
<dbReference type="InterPro" id="IPR013656">
    <property type="entry name" value="PAS_4"/>
</dbReference>
<evidence type="ECO:0000256" key="4">
    <source>
        <dbReference type="ARBA" id="ARBA00022630"/>
    </source>
</evidence>
<evidence type="ECO:0000256" key="5">
    <source>
        <dbReference type="ARBA" id="ARBA00022643"/>
    </source>
</evidence>
<evidence type="ECO:0000313" key="15">
    <source>
        <dbReference type="Proteomes" id="UP000322080"/>
    </source>
</evidence>
<keyword evidence="7" id="KW-0677">Repeat</keyword>
<proteinExistence type="predicted"/>